<sequence>MARGRKRKYAENARTSREGLLPSTTPTPSTAPTLSTTPYAAALSLPLSSQSLTPLPPQTQLTSTLKAPTTSTQLTTQLHPSSKAATGITFIFHKRFMGGTLYMELGPSEGLGFVKNCVWDPVLSMSKVRDAWEDRASIRMRVMGDIRKDGKQTPWIEERHS</sequence>
<dbReference type="EMBL" id="CM044703">
    <property type="protein sequence ID" value="KAI5674176.1"/>
    <property type="molecule type" value="Genomic_DNA"/>
</dbReference>
<proteinExistence type="predicted"/>
<organism evidence="1 2">
    <name type="scientific">Catharanthus roseus</name>
    <name type="common">Madagascar periwinkle</name>
    <name type="synonym">Vinca rosea</name>
    <dbReference type="NCBI Taxonomy" id="4058"/>
    <lineage>
        <taxon>Eukaryota</taxon>
        <taxon>Viridiplantae</taxon>
        <taxon>Streptophyta</taxon>
        <taxon>Embryophyta</taxon>
        <taxon>Tracheophyta</taxon>
        <taxon>Spermatophyta</taxon>
        <taxon>Magnoliopsida</taxon>
        <taxon>eudicotyledons</taxon>
        <taxon>Gunneridae</taxon>
        <taxon>Pentapetalae</taxon>
        <taxon>asterids</taxon>
        <taxon>lamiids</taxon>
        <taxon>Gentianales</taxon>
        <taxon>Apocynaceae</taxon>
        <taxon>Rauvolfioideae</taxon>
        <taxon>Vinceae</taxon>
        <taxon>Catharanthinae</taxon>
        <taxon>Catharanthus</taxon>
    </lineage>
</organism>
<comment type="caution">
    <text evidence="1">The sequence shown here is derived from an EMBL/GenBank/DDBJ whole genome shotgun (WGS) entry which is preliminary data.</text>
</comment>
<protein>
    <submittedName>
        <fullName evidence="1">Uncharacterized protein</fullName>
    </submittedName>
</protein>
<gene>
    <name evidence="1" type="ORF">M9H77_14540</name>
</gene>
<name>A0ACC0BNB9_CATRO</name>
<evidence type="ECO:0000313" key="2">
    <source>
        <dbReference type="Proteomes" id="UP001060085"/>
    </source>
</evidence>
<keyword evidence="2" id="KW-1185">Reference proteome</keyword>
<dbReference type="Proteomes" id="UP001060085">
    <property type="component" value="Linkage Group LG03"/>
</dbReference>
<evidence type="ECO:0000313" key="1">
    <source>
        <dbReference type="EMBL" id="KAI5674176.1"/>
    </source>
</evidence>
<accession>A0ACC0BNB9</accession>
<reference evidence="2" key="1">
    <citation type="journal article" date="2023" name="Nat. Plants">
        <title>Single-cell RNA sequencing provides a high-resolution roadmap for understanding the multicellular compartmentation of specialized metabolism.</title>
        <authorList>
            <person name="Sun S."/>
            <person name="Shen X."/>
            <person name="Li Y."/>
            <person name="Li Y."/>
            <person name="Wang S."/>
            <person name="Li R."/>
            <person name="Zhang H."/>
            <person name="Shen G."/>
            <person name="Guo B."/>
            <person name="Wei J."/>
            <person name="Xu J."/>
            <person name="St-Pierre B."/>
            <person name="Chen S."/>
            <person name="Sun C."/>
        </authorList>
    </citation>
    <scope>NUCLEOTIDE SEQUENCE [LARGE SCALE GENOMIC DNA]</scope>
</reference>